<organism evidence="2 3">
    <name type="scientific">Coccomyxa viridis</name>
    <dbReference type="NCBI Taxonomy" id="1274662"/>
    <lineage>
        <taxon>Eukaryota</taxon>
        <taxon>Viridiplantae</taxon>
        <taxon>Chlorophyta</taxon>
        <taxon>core chlorophytes</taxon>
        <taxon>Trebouxiophyceae</taxon>
        <taxon>Trebouxiophyceae incertae sedis</taxon>
        <taxon>Coccomyxaceae</taxon>
        <taxon>Coccomyxa</taxon>
    </lineage>
</organism>
<protein>
    <submittedName>
        <fullName evidence="2">G5362 protein</fullName>
    </submittedName>
</protein>
<dbReference type="PANTHER" id="PTHR35100">
    <property type="entry name" value="FOLD PROTEIN"/>
    <property type="match status" value="1"/>
</dbReference>
<keyword evidence="1" id="KW-0472">Membrane</keyword>
<name>A0ABP1FZC2_9CHLO</name>
<evidence type="ECO:0000313" key="2">
    <source>
        <dbReference type="EMBL" id="CAL5222927.1"/>
    </source>
</evidence>
<feature type="transmembrane region" description="Helical" evidence="1">
    <location>
        <begin position="133"/>
        <end position="150"/>
    </location>
</feature>
<proteinExistence type="predicted"/>
<evidence type="ECO:0000313" key="3">
    <source>
        <dbReference type="Proteomes" id="UP001497392"/>
    </source>
</evidence>
<feature type="transmembrane region" description="Helical" evidence="1">
    <location>
        <begin position="104"/>
        <end position="121"/>
    </location>
</feature>
<keyword evidence="3" id="KW-1185">Reference proteome</keyword>
<comment type="caution">
    <text evidence="2">The sequence shown here is derived from an EMBL/GenBank/DDBJ whole genome shotgun (WGS) entry which is preliminary data.</text>
</comment>
<keyword evidence="1" id="KW-0812">Transmembrane</keyword>
<dbReference type="EMBL" id="CAXHTA020000007">
    <property type="protein sequence ID" value="CAL5222927.1"/>
    <property type="molecule type" value="Genomic_DNA"/>
</dbReference>
<dbReference type="PANTHER" id="PTHR35100:SF1">
    <property type="entry name" value="F15H11.13 PROTEIN"/>
    <property type="match status" value="1"/>
</dbReference>
<gene>
    <name evidence="2" type="primary">g5362</name>
    <name evidence="2" type="ORF">VP750_LOCUS4586</name>
</gene>
<reference evidence="2 3" key="1">
    <citation type="submission" date="2024-06" db="EMBL/GenBank/DDBJ databases">
        <authorList>
            <person name="Kraege A."/>
            <person name="Thomma B."/>
        </authorList>
    </citation>
    <scope>NUCLEOTIDE SEQUENCE [LARGE SCALE GENOMIC DNA]</scope>
</reference>
<evidence type="ECO:0000256" key="1">
    <source>
        <dbReference type="SAM" id="Phobius"/>
    </source>
</evidence>
<sequence length="258" mass="28134">MLACEENVVWVLWAPQIKVAQGCDIAQKCLVTKRHVMSDIVRDQYQRALSARQHLGALVKLGPQGDGTCDHNPTERAINIITSLPYFALGLNTYRKAQSEETKLFGASVMGVGVGAVAFHASSGKARHWGRKLDYWAIAAATAALVRAVYPDMARHKTAASLLLTPLQPLAMTCANTAGVEVEYLRQAHKNPDLRTAHRVHLGTGVVGAGVFFLEYAYPTAPLIHTVWHGLSAASLWSLNALVEDADNRRVGTQFLQK</sequence>
<keyword evidence="1" id="KW-1133">Transmembrane helix</keyword>
<accession>A0ABP1FZC2</accession>
<dbReference type="Proteomes" id="UP001497392">
    <property type="component" value="Unassembled WGS sequence"/>
</dbReference>